<protein>
    <submittedName>
        <fullName evidence="2">Uncharacterized protein</fullName>
    </submittedName>
</protein>
<evidence type="ECO:0000313" key="2">
    <source>
        <dbReference type="EMBL" id="MFC5396468.1"/>
    </source>
</evidence>
<comment type="caution">
    <text evidence="2">The sequence shown here is derived from an EMBL/GenBank/DDBJ whole genome shotgun (WGS) entry which is preliminary data.</text>
</comment>
<gene>
    <name evidence="2" type="ORF">ACFPPC_27875</name>
</gene>
<feature type="region of interest" description="Disordered" evidence="1">
    <location>
        <begin position="51"/>
        <end position="76"/>
    </location>
</feature>
<name>A0ABW0HGT7_9HYPH</name>
<evidence type="ECO:0000256" key="1">
    <source>
        <dbReference type="SAM" id="MobiDB-lite"/>
    </source>
</evidence>
<evidence type="ECO:0000313" key="3">
    <source>
        <dbReference type="Proteomes" id="UP001596104"/>
    </source>
</evidence>
<reference evidence="3" key="1">
    <citation type="journal article" date="2019" name="Int. J. Syst. Evol. Microbiol.">
        <title>The Global Catalogue of Microorganisms (GCM) 10K type strain sequencing project: providing services to taxonomists for standard genome sequencing and annotation.</title>
        <authorList>
            <consortium name="The Broad Institute Genomics Platform"/>
            <consortium name="The Broad Institute Genome Sequencing Center for Infectious Disease"/>
            <person name="Wu L."/>
            <person name="Ma J."/>
        </authorList>
    </citation>
    <scope>NUCLEOTIDE SEQUENCE [LARGE SCALE GENOMIC DNA]</scope>
    <source>
        <strain evidence="3">CGMCC 1.16326</strain>
    </source>
</reference>
<feature type="compositionally biased region" description="Low complexity" evidence="1">
    <location>
        <begin position="58"/>
        <end position="69"/>
    </location>
</feature>
<dbReference type="EMBL" id="JBHSLV010000072">
    <property type="protein sequence ID" value="MFC5396468.1"/>
    <property type="molecule type" value="Genomic_DNA"/>
</dbReference>
<proteinExistence type="predicted"/>
<dbReference type="RefSeq" id="WP_291676644.1">
    <property type="nucleotide sequence ID" value="NZ_JBHSLV010000072.1"/>
</dbReference>
<accession>A0ABW0HGT7</accession>
<dbReference type="Proteomes" id="UP001596104">
    <property type="component" value="Unassembled WGS sequence"/>
</dbReference>
<organism evidence="2 3">
    <name type="scientific">Bosea vestrisii</name>
    <dbReference type="NCBI Taxonomy" id="151416"/>
    <lineage>
        <taxon>Bacteria</taxon>
        <taxon>Pseudomonadati</taxon>
        <taxon>Pseudomonadota</taxon>
        <taxon>Alphaproteobacteria</taxon>
        <taxon>Hyphomicrobiales</taxon>
        <taxon>Boseaceae</taxon>
        <taxon>Bosea</taxon>
    </lineage>
</organism>
<sequence length="76" mass="8538">MQKQGRTIPVQIFPTPKLARDLPPFWELEQLLREGFDHDSALAELAHRRENWSNGRRSPPAAAQSDAPDGVFTIAS</sequence>
<keyword evidence="3" id="KW-1185">Reference proteome</keyword>